<dbReference type="EMBL" id="UZAG01006431">
    <property type="protein sequence ID" value="VDO18431.1"/>
    <property type="molecule type" value="Genomic_DNA"/>
</dbReference>
<dbReference type="WBParaSite" id="BTMF_0000651501-mRNA-1">
    <property type="protein sequence ID" value="BTMF_0000651501-mRNA-1"/>
    <property type="gene ID" value="BTMF_0000651501"/>
</dbReference>
<accession>A0A0R3QJB2</accession>
<dbReference type="Proteomes" id="UP000280834">
    <property type="component" value="Unassembled WGS sequence"/>
</dbReference>
<proteinExistence type="predicted"/>
<evidence type="ECO:0000256" key="1">
    <source>
        <dbReference type="SAM" id="MobiDB-lite"/>
    </source>
</evidence>
<name>A0A0R3QJB2_9BILA</name>
<evidence type="ECO:0000313" key="3">
    <source>
        <dbReference type="Proteomes" id="UP000280834"/>
    </source>
</evidence>
<dbReference type="AlphaFoldDB" id="A0A0R3QJB2"/>
<protein>
    <submittedName>
        <fullName evidence="2 4">Uncharacterized protein</fullName>
    </submittedName>
</protein>
<feature type="region of interest" description="Disordered" evidence="1">
    <location>
        <begin position="152"/>
        <end position="183"/>
    </location>
</feature>
<evidence type="ECO:0000313" key="2">
    <source>
        <dbReference type="EMBL" id="VDO18431.1"/>
    </source>
</evidence>
<gene>
    <name evidence="2" type="ORF">BTMF_LOCUS5744</name>
</gene>
<keyword evidence="3" id="KW-1185">Reference proteome</keyword>
<reference evidence="2 3" key="2">
    <citation type="submission" date="2018-11" db="EMBL/GenBank/DDBJ databases">
        <authorList>
            <consortium name="Pathogen Informatics"/>
        </authorList>
    </citation>
    <scope>NUCLEOTIDE SEQUENCE [LARGE SCALE GENOMIC DNA]</scope>
</reference>
<sequence length="183" mass="19435">MSAPVGIGYPAGGVSATRSRSQAASQATKAMALLFGKRHAGILETCSMSFHIEEVSPLSTKSQTCPTRLKRRKSYISHAAAPAVAPCCKPQPGRVPGSFLGAALDWDLLGNWVLKVSAAAPKLITVEVLVNRKGGFYDHELAAADREFPPANLVLSNRRHRSSTDPQGGRTRRGADPCTLQSA</sequence>
<organism evidence="4">
    <name type="scientific">Brugia timori</name>
    <dbReference type="NCBI Taxonomy" id="42155"/>
    <lineage>
        <taxon>Eukaryota</taxon>
        <taxon>Metazoa</taxon>
        <taxon>Ecdysozoa</taxon>
        <taxon>Nematoda</taxon>
        <taxon>Chromadorea</taxon>
        <taxon>Rhabditida</taxon>
        <taxon>Spirurina</taxon>
        <taxon>Spiruromorpha</taxon>
        <taxon>Filarioidea</taxon>
        <taxon>Onchocercidae</taxon>
        <taxon>Brugia</taxon>
    </lineage>
</organism>
<reference evidence="4" key="1">
    <citation type="submission" date="2017-02" db="UniProtKB">
        <authorList>
            <consortium name="WormBaseParasite"/>
        </authorList>
    </citation>
    <scope>IDENTIFICATION</scope>
</reference>
<evidence type="ECO:0000313" key="4">
    <source>
        <dbReference type="WBParaSite" id="BTMF_0000651501-mRNA-1"/>
    </source>
</evidence>